<gene>
    <name evidence="1" type="ORF">HU200_038604</name>
</gene>
<dbReference type="EMBL" id="JACEFO010001921">
    <property type="protein sequence ID" value="KAF8693959.1"/>
    <property type="molecule type" value="Genomic_DNA"/>
</dbReference>
<evidence type="ECO:0000313" key="2">
    <source>
        <dbReference type="Proteomes" id="UP000636709"/>
    </source>
</evidence>
<keyword evidence="2" id="KW-1185">Reference proteome</keyword>
<dbReference type="AlphaFoldDB" id="A0A835BK59"/>
<dbReference type="Proteomes" id="UP000636709">
    <property type="component" value="Unassembled WGS sequence"/>
</dbReference>
<reference evidence="1" key="1">
    <citation type="submission" date="2020-07" db="EMBL/GenBank/DDBJ databases">
        <title>Genome sequence and genetic diversity analysis of an under-domesticated orphan crop, white fonio (Digitaria exilis).</title>
        <authorList>
            <person name="Bennetzen J.L."/>
            <person name="Chen S."/>
            <person name="Ma X."/>
            <person name="Wang X."/>
            <person name="Yssel A.E.J."/>
            <person name="Chaluvadi S.R."/>
            <person name="Johnson M."/>
            <person name="Gangashetty P."/>
            <person name="Hamidou F."/>
            <person name="Sanogo M.D."/>
            <person name="Zwaenepoel A."/>
            <person name="Wallace J."/>
            <person name="Van De Peer Y."/>
            <person name="Van Deynze A."/>
        </authorList>
    </citation>
    <scope>NUCLEOTIDE SEQUENCE</scope>
    <source>
        <tissue evidence="1">Leaves</tissue>
    </source>
</reference>
<comment type="caution">
    <text evidence="1">The sequence shown here is derived from an EMBL/GenBank/DDBJ whole genome shotgun (WGS) entry which is preliminary data.</text>
</comment>
<accession>A0A835BK59</accession>
<evidence type="ECO:0000313" key="1">
    <source>
        <dbReference type="EMBL" id="KAF8693959.1"/>
    </source>
</evidence>
<sequence>MIFDGSGRLMVNTQQNQPIMLSWLVRTAPSILKHYGVPKQRANTDSLHGF</sequence>
<proteinExistence type="predicted"/>
<organism evidence="1 2">
    <name type="scientific">Digitaria exilis</name>
    <dbReference type="NCBI Taxonomy" id="1010633"/>
    <lineage>
        <taxon>Eukaryota</taxon>
        <taxon>Viridiplantae</taxon>
        <taxon>Streptophyta</taxon>
        <taxon>Embryophyta</taxon>
        <taxon>Tracheophyta</taxon>
        <taxon>Spermatophyta</taxon>
        <taxon>Magnoliopsida</taxon>
        <taxon>Liliopsida</taxon>
        <taxon>Poales</taxon>
        <taxon>Poaceae</taxon>
        <taxon>PACMAD clade</taxon>
        <taxon>Panicoideae</taxon>
        <taxon>Panicodae</taxon>
        <taxon>Paniceae</taxon>
        <taxon>Anthephorinae</taxon>
        <taxon>Digitaria</taxon>
    </lineage>
</organism>
<protein>
    <submittedName>
        <fullName evidence="1">Uncharacterized protein</fullName>
    </submittedName>
</protein>
<name>A0A835BK59_9POAL</name>